<sequence>MNDLKLIENEGLIKVYTTDEDIKVVDGRELWEGLEVEKDFSDWIKSNLENVDAVGRNRLFHFKGENLLNKAEDLQ</sequence>
<name>A0A381KIP1_CLODI</name>
<feature type="domain" description="AntA/AntB antirepressor" evidence="1">
    <location>
        <begin position="25"/>
        <end position="54"/>
    </location>
</feature>
<dbReference type="AlphaFoldDB" id="A0A381KIP1"/>
<dbReference type="InterPro" id="IPR013557">
    <property type="entry name" value="AntA/B_antirep"/>
</dbReference>
<evidence type="ECO:0000259" key="1">
    <source>
        <dbReference type="Pfam" id="PF08346"/>
    </source>
</evidence>
<accession>A0A381KIP1</accession>
<evidence type="ECO:0000313" key="2">
    <source>
        <dbReference type="EMBL" id="SUY82528.1"/>
    </source>
</evidence>
<gene>
    <name evidence="2" type="ORF">NCTC13307_03633</name>
</gene>
<reference evidence="2" key="1">
    <citation type="submission" date="2018-06" db="EMBL/GenBank/DDBJ databases">
        <authorList>
            <consortium name="Pathogen Informatics"/>
            <person name="Doyle S."/>
        </authorList>
    </citation>
    <scope>NUCLEOTIDE SEQUENCE</scope>
    <source>
        <strain evidence="2">NCTC13307</strain>
    </source>
</reference>
<proteinExistence type="predicted"/>
<dbReference type="Pfam" id="PF08346">
    <property type="entry name" value="AntA"/>
    <property type="match status" value="1"/>
</dbReference>
<protein>
    <submittedName>
        <fullName evidence="2">Phage anti-repressor protein</fullName>
    </submittedName>
</protein>
<dbReference type="EMBL" id="UFWD01000002">
    <property type="protein sequence ID" value="SUY82528.1"/>
    <property type="molecule type" value="Genomic_DNA"/>
</dbReference>
<organism evidence="2">
    <name type="scientific">Clostridioides difficile</name>
    <name type="common">Peptoclostridium difficile</name>
    <dbReference type="NCBI Taxonomy" id="1496"/>
    <lineage>
        <taxon>Bacteria</taxon>
        <taxon>Bacillati</taxon>
        <taxon>Bacillota</taxon>
        <taxon>Clostridia</taxon>
        <taxon>Peptostreptococcales</taxon>
        <taxon>Peptostreptococcaceae</taxon>
        <taxon>Clostridioides</taxon>
    </lineage>
</organism>